<evidence type="ECO:0000313" key="1">
    <source>
        <dbReference type="EMBL" id="KAG8630682.1"/>
    </source>
</evidence>
<keyword evidence="2" id="KW-1185">Reference proteome</keyword>
<protein>
    <submittedName>
        <fullName evidence="1">Uncharacterized protein</fullName>
    </submittedName>
</protein>
<name>A0A8K0L7L4_9PEZI</name>
<gene>
    <name evidence="1" type="ORF">KVT40_002301</name>
</gene>
<organism evidence="1 2">
    <name type="scientific">Elsinoe batatas</name>
    <dbReference type="NCBI Taxonomy" id="2601811"/>
    <lineage>
        <taxon>Eukaryota</taxon>
        <taxon>Fungi</taxon>
        <taxon>Dikarya</taxon>
        <taxon>Ascomycota</taxon>
        <taxon>Pezizomycotina</taxon>
        <taxon>Dothideomycetes</taxon>
        <taxon>Dothideomycetidae</taxon>
        <taxon>Myriangiales</taxon>
        <taxon>Elsinoaceae</taxon>
        <taxon>Elsinoe</taxon>
    </lineage>
</organism>
<dbReference type="AlphaFoldDB" id="A0A8K0L7L4"/>
<sequence>MPASIKTAETSLLWIHVENGNKDGKDGINPASRAALRSHVIKVHRGRQNGREITCRNRPHGATKAPVELQAICVSRPRSTLEQSQVAVKGTVLEASTSLPDQRRWELDIRPLLPQSPSHTSIDRTGFTAIWLVNFLPTEYLTSSKPLSTLQLWTTIDSPSHQVANDTVGWLNLGSIFNDSALLLEGRRHQVMATTALRREISREKYNVHTVFTAAIDLILCEIWRAHHTDAESLNAYISGMIAVASASQLSAPFYARLFEHCRHISVFHSLVSGTKMPRGCGFWKRPGSASPGTVDSLMELAVSIPDLAVKSNNVRASASFGAISDTKSHIAALVRRLESRRDDYQTYEAATTTRPEVACAKNDLRFSDVLDGAILSCYWCFQLALQHALASLEGDRSGASFIATSDITAGNYYANPLMRAIPHLREMAGAAVSQAATVRAPLFFAIRWYELTNNTVALEKCRTIEAEVRSKLHHIDWDALLPFSFLFIILWAPG</sequence>
<proteinExistence type="predicted"/>
<evidence type="ECO:0000313" key="2">
    <source>
        <dbReference type="Proteomes" id="UP000809789"/>
    </source>
</evidence>
<dbReference type="EMBL" id="JAESVG020000002">
    <property type="protein sequence ID" value="KAG8630682.1"/>
    <property type="molecule type" value="Genomic_DNA"/>
</dbReference>
<comment type="caution">
    <text evidence="1">The sequence shown here is derived from an EMBL/GenBank/DDBJ whole genome shotgun (WGS) entry which is preliminary data.</text>
</comment>
<dbReference type="Proteomes" id="UP000809789">
    <property type="component" value="Unassembled WGS sequence"/>
</dbReference>
<dbReference type="OrthoDB" id="3858172at2759"/>
<reference evidence="1" key="1">
    <citation type="submission" date="2021-07" db="EMBL/GenBank/DDBJ databases">
        <title>Elsinoe batatas strain:CRI-CJ2 Genome sequencing and assembly.</title>
        <authorList>
            <person name="Huang L."/>
        </authorList>
    </citation>
    <scope>NUCLEOTIDE SEQUENCE</scope>
    <source>
        <strain evidence="1">CRI-CJ2</strain>
    </source>
</reference>
<accession>A0A8K0L7L4</accession>